<feature type="non-terminal residue" evidence="1">
    <location>
        <position position="1"/>
    </location>
</feature>
<reference evidence="1" key="1">
    <citation type="journal article" date="2014" name="Front. Microbiol.">
        <title>High frequency of phylogenetically diverse reductive dehalogenase-homologous genes in deep subseafloor sedimentary metagenomes.</title>
        <authorList>
            <person name="Kawai M."/>
            <person name="Futagami T."/>
            <person name="Toyoda A."/>
            <person name="Takaki Y."/>
            <person name="Nishi S."/>
            <person name="Hori S."/>
            <person name="Arai W."/>
            <person name="Tsubouchi T."/>
            <person name="Morono Y."/>
            <person name="Uchiyama I."/>
            <person name="Ito T."/>
            <person name="Fujiyama A."/>
            <person name="Inagaki F."/>
            <person name="Takami H."/>
        </authorList>
    </citation>
    <scope>NUCLEOTIDE SEQUENCE</scope>
    <source>
        <strain evidence="1">Expedition CK06-06</strain>
    </source>
</reference>
<dbReference type="EMBL" id="BARU01013886">
    <property type="protein sequence ID" value="GAH41995.1"/>
    <property type="molecule type" value="Genomic_DNA"/>
</dbReference>
<gene>
    <name evidence="1" type="ORF">S03H2_24819</name>
</gene>
<name>X1GB22_9ZZZZ</name>
<proteinExistence type="predicted"/>
<protein>
    <recommendedName>
        <fullName evidence="2">MYM-type domain-containing protein</fullName>
    </recommendedName>
</protein>
<dbReference type="AlphaFoldDB" id="X1GB22"/>
<accession>X1GB22</accession>
<evidence type="ECO:0000313" key="1">
    <source>
        <dbReference type="EMBL" id="GAH41995.1"/>
    </source>
</evidence>
<comment type="caution">
    <text evidence="1">The sequence shown here is derived from an EMBL/GenBank/DDBJ whole genome shotgun (WGS) entry which is preliminary data.</text>
</comment>
<organism evidence="1">
    <name type="scientific">marine sediment metagenome</name>
    <dbReference type="NCBI Taxonomy" id="412755"/>
    <lineage>
        <taxon>unclassified sequences</taxon>
        <taxon>metagenomes</taxon>
        <taxon>ecological metagenomes</taxon>
    </lineage>
</organism>
<evidence type="ECO:0008006" key="2">
    <source>
        <dbReference type="Google" id="ProtNLM"/>
    </source>
</evidence>
<sequence>EKMNHNCDNCGRLGDTIQIVTLEYSRGWGFWKKYPVVLRKFCTFECLYEFVKKDKVKK</sequence>